<evidence type="ECO:0000256" key="14">
    <source>
        <dbReference type="SAM" id="Phobius"/>
    </source>
</evidence>
<evidence type="ECO:0000256" key="7">
    <source>
        <dbReference type="ARBA" id="ARBA00022989"/>
    </source>
</evidence>
<evidence type="ECO:0000256" key="12">
    <source>
        <dbReference type="PIRSR" id="PIRSR602401-1"/>
    </source>
</evidence>
<keyword evidence="7 14" id="KW-1133">Transmembrane helix</keyword>
<evidence type="ECO:0000256" key="9">
    <source>
        <dbReference type="ARBA" id="ARBA00023004"/>
    </source>
</evidence>
<keyword evidence="4 12" id="KW-0349">Heme</keyword>
<dbReference type="STRING" id="404692.A0A0J6Y2X0"/>
<evidence type="ECO:0000313" key="16">
    <source>
        <dbReference type="Proteomes" id="UP000054565"/>
    </source>
</evidence>
<dbReference type="GO" id="GO:1902181">
    <property type="term" value="P:verruculogen biosynthetic process"/>
    <property type="evidence" value="ECO:0007669"/>
    <property type="project" value="UniProtKB-ARBA"/>
</dbReference>
<dbReference type="PRINTS" id="PR00385">
    <property type="entry name" value="P450"/>
</dbReference>
<dbReference type="GO" id="GO:0020037">
    <property type="term" value="F:heme binding"/>
    <property type="evidence" value="ECO:0007669"/>
    <property type="project" value="InterPro"/>
</dbReference>
<comment type="cofactor">
    <cofactor evidence="1 12">
        <name>heme</name>
        <dbReference type="ChEBI" id="CHEBI:30413"/>
    </cofactor>
</comment>
<evidence type="ECO:0000313" key="15">
    <source>
        <dbReference type="EMBL" id="KMP01354.1"/>
    </source>
</evidence>
<organism evidence="15 16">
    <name type="scientific">Coccidioides immitis RMSCC 2394</name>
    <dbReference type="NCBI Taxonomy" id="404692"/>
    <lineage>
        <taxon>Eukaryota</taxon>
        <taxon>Fungi</taxon>
        <taxon>Dikarya</taxon>
        <taxon>Ascomycota</taxon>
        <taxon>Pezizomycotina</taxon>
        <taxon>Eurotiomycetes</taxon>
        <taxon>Eurotiomycetidae</taxon>
        <taxon>Onygenales</taxon>
        <taxon>Onygenaceae</taxon>
        <taxon>Coccidioides</taxon>
    </lineage>
</organism>
<comment type="subcellular location">
    <subcellularLocation>
        <location evidence="2">Membrane</location>
    </subcellularLocation>
</comment>
<dbReference type="Proteomes" id="UP000054565">
    <property type="component" value="Unassembled WGS sequence"/>
</dbReference>
<dbReference type="InterPro" id="IPR017972">
    <property type="entry name" value="Cyt_P450_CS"/>
</dbReference>
<dbReference type="Pfam" id="PF00067">
    <property type="entry name" value="p450"/>
    <property type="match status" value="1"/>
</dbReference>
<feature type="binding site" description="axial binding residue" evidence="12">
    <location>
        <position position="472"/>
    </location>
    <ligand>
        <name>heme</name>
        <dbReference type="ChEBI" id="CHEBI:30413"/>
    </ligand>
    <ligandPart>
        <name>Fe</name>
        <dbReference type="ChEBI" id="CHEBI:18248"/>
    </ligandPart>
</feature>
<evidence type="ECO:0000256" key="2">
    <source>
        <dbReference type="ARBA" id="ARBA00004370"/>
    </source>
</evidence>
<dbReference type="OrthoDB" id="1470350at2759"/>
<accession>A0A0J6Y2X0</accession>
<keyword evidence="11 14" id="KW-0472">Membrane</keyword>
<gene>
    <name evidence="15" type="ORF">CIRG_01494</name>
</gene>
<evidence type="ECO:0000256" key="11">
    <source>
        <dbReference type="ARBA" id="ARBA00023136"/>
    </source>
</evidence>
<name>A0A0J6Y2X0_COCIT</name>
<dbReference type="EMBL" id="DS028093">
    <property type="protein sequence ID" value="KMP01354.1"/>
    <property type="molecule type" value="Genomic_DNA"/>
</dbReference>
<dbReference type="PANTHER" id="PTHR24305:SF237">
    <property type="entry name" value="CYTOCHROME P450 MONOOXYGENASE ATNE-RELATED"/>
    <property type="match status" value="1"/>
</dbReference>
<keyword evidence="5 14" id="KW-0812">Transmembrane</keyword>
<feature type="transmembrane region" description="Helical" evidence="14">
    <location>
        <begin position="6"/>
        <end position="33"/>
    </location>
</feature>
<dbReference type="FunFam" id="1.10.630.10:FF:000063">
    <property type="entry name" value="Cytochrome P450 monooxygenase"/>
    <property type="match status" value="1"/>
</dbReference>
<dbReference type="InterPro" id="IPR001128">
    <property type="entry name" value="Cyt_P450"/>
</dbReference>
<evidence type="ECO:0000256" key="5">
    <source>
        <dbReference type="ARBA" id="ARBA00022692"/>
    </source>
</evidence>
<evidence type="ECO:0000256" key="4">
    <source>
        <dbReference type="ARBA" id="ARBA00022617"/>
    </source>
</evidence>
<evidence type="ECO:0000256" key="13">
    <source>
        <dbReference type="RuleBase" id="RU000461"/>
    </source>
</evidence>
<evidence type="ECO:0000256" key="3">
    <source>
        <dbReference type="ARBA" id="ARBA00010617"/>
    </source>
</evidence>
<keyword evidence="9 12" id="KW-0408">Iron</keyword>
<dbReference type="Gene3D" id="1.10.630.10">
    <property type="entry name" value="Cytochrome P450"/>
    <property type="match status" value="1"/>
</dbReference>
<dbReference type="PRINTS" id="PR00463">
    <property type="entry name" value="EP450I"/>
</dbReference>
<evidence type="ECO:0000256" key="1">
    <source>
        <dbReference type="ARBA" id="ARBA00001971"/>
    </source>
</evidence>
<dbReference type="InterPro" id="IPR036396">
    <property type="entry name" value="Cyt_P450_sf"/>
</dbReference>
<keyword evidence="10 13" id="KW-0503">Monooxygenase</keyword>
<proteinExistence type="inferred from homology"/>
<dbReference type="InterPro" id="IPR050121">
    <property type="entry name" value="Cytochrome_P450_monoxygenase"/>
</dbReference>
<dbReference type="PANTHER" id="PTHR24305">
    <property type="entry name" value="CYTOCHROME P450"/>
    <property type="match status" value="1"/>
</dbReference>
<keyword evidence="6 12" id="KW-0479">Metal-binding</keyword>
<dbReference type="GO" id="GO:0016705">
    <property type="term" value="F:oxidoreductase activity, acting on paired donors, with incorporation or reduction of molecular oxygen"/>
    <property type="evidence" value="ECO:0007669"/>
    <property type="project" value="InterPro"/>
</dbReference>
<reference evidence="16" key="1">
    <citation type="journal article" date="2010" name="Genome Res.">
        <title>Population genomic sequencing of Coccidioides fungi reveals recent hybridization and transposon control.</title>
        <authorList>
            <person name="Neafsey D.E."/>
            <person name="Barker B.M."/>
            <person name="Sharpton T.J."/>
            <person name="Stajich J.E."/>
            <person name="Park D.J."/>
            <person name="Whiston E."/>
            <person name="Hung C.-Y."/>
            <person name="McMahan C."/>
            <person name="White J."/>
            <person name="Sykes S."/>
            <person name="Heiman D."/>
            <person name="Young S."/>
            <person name="Zeng Q."/>
            <person name="Abouelleil A."/>
            <person name="Aftuck L."/>
            <person name="Bessette D."/>
            <person name="Brown A."/>
            <person name="FitzGerald M."/>
            <person name="Lui A."/>
            <person name="Macdonald J.P."/>
            <person name="Priest M."/>
            <person name="Orbach M.J."/>
            <person name="Galgiani J.N."/>
            <person name="Kirkland T.N."/>
            <person name="Cole G.T."/>
            <person name="Birren B.W."/>
            <person name="Henn M.R."/>
            <person name="Taylor J.W."/>
            <person name="Rounsley S.D."/>
        </authorList>
    </citation>
    <scope>NUCLEOTIDE SEQUENCE [LARGE SCALE GENOMIC DNA]</scope>
    <source>
        <strain evidence="16">RMSCC 2394</strain>
    </source>
</reference>
<protein>
    <submittedName>
        <fullName evidence="15">Cytochrome P450 67</fullName>
    </submittedName>
</protein>
<dbReference type="AlphaFoldDB" id="A0A0J6Y2X0"/>
<dbReference type="GO" id="GO:0004497">
    <property type="term" value="F:monooxygenase activity"/>
    <property type="evidence" value="ECO:0007669"/>
    <property type="project" value="UniProtKB-KW"/>
</dbReference>
<dbReference type="CDD" id="cd11061">
    <property type="entry name" value="CYP67-like"/>
    <property type="match status" value="1"/>
</dbReference>
<sequence>MLLQPLVAHLSLLSVGVGFTALTALLTFGYCVYNKFFHPLRKYPGPFLASVTPWVQLFHGLKGDRHLWLYKLHLKYGPHVRVAPNFLSINSAQGLHDIYGHGKKVKKGDFYNAFPAIKGVYNTHNVIDKHIHGRKRRVLSQAFSDNALKGMEGVMLVNIRQFCAIMAGDEPSLDAGAQRTQKGFVVRNMADWFGYLTYDVMGELCFGKSFGMLIERGKREVIGLVDRAAYRHYVCGLWMPLDNWHLDQIFIRKLTNDRWNFIQKSRVEANQRAKERTQAGHEAKKDFFYYLLNAKDPESGRGLSTPELWGESNVLMIAGSDTTSTSLAATIFYLVRTPDALAKLKKEVRDTFNDVEEIVTGPKLNELVYLRACMDEAMRLCPAVPGAMPREVLPGGIEVDGLYLPGGIDIGTPCYAIHRKPEYYREPHTYIPERWIEGALCQSENGMWTSSKANVDLARRAFCPFSIGPRGCIGKGMALMEMRLTLARMMFLFDIELADRVGEDATGHLHMVDHFTSQKNGPNIIIKKRQFA</sequence>
<dbReference type="GO" id="GO:0005506">
    <property type="term" value="F:iron ion binding"/>
    <property type="evidence" value="ECO:0007669"/>
    <property type="project" value="InterPro"/>
</dbReference>
<evidence type="ECO:0000256" key="6">
    <source>
        <dbReference type="ARBA" id="ARBA00022723"/>
    </source>
</evidence>
<dbReference type="GO" id="GO:0016020">
    <property type="term" value="C:membrane"/>
    <property type="evidence" value="ECO:0007669"/>
    <property type="project" value="UniProtKB-SubCell"/>
</dbReference>
<comment type="similarity">
    <text evidence="3 13">Belongs to the cytochrome P450 family.</text>
</comment>
<dbReference type="InterPro" id="IPR002401">
    <property type="entry name" value="Cyt_P450_E_grp-I"/>
</dbReference>
<dbReference type="SUPFAM" id="SSF48264">
    <property type="entry name" value="Cytochrome P450"/>
    <property type="match status" value="1"/>
</dbReference>
<evidence type="ECO:0000256" key="10">
    <source>
        <dbReference type="ARBA" id="ARBA00023033"/>
    </source>
</evidence>
<keyword evidence="8 13" id="KW-0560">Oxidoreductase</keyword>
<evidence type="ECO:0000256" key="8">
    <source>
        <dbReference type="ARBA" id="ARBA00023002"/>
    </source>
</evidence>
<dbReference type="PROSITE" id="PS00086">
    <property type="entry name" value="CYTOCHROME_P450"/>
    <property type="match status" value="1"/>
</dbReference>